<evidence type="ECO:0000313" key="3">
    <source>
        <dbReference type="Proteomes" id="UP000037035"/>
    </source>
</evidence>
<protein>
    <submittedName>
        <fullName evidence="2">Uncharacterized protein</fullName>
    </submittedName>
</protein>
<comment type="caution">
    <text evidence="2">The sequence shown here is derived from an EMBL/GenBank/DDBJ whole genome shotgun (WGS) entry which is preliminary data.</text>
</comment>
<proteinExistence type="predicted"/>
<dbReference type="Proteomes" id="UP000037035">
    <property type="component" value="Unassembled WGS sequence"/>
</dbReference>
<dbReference type="AlphaFoldDB" id="A0A0L6VV18"/>
<evidence type="ECO:0000313" key="2">
    <source>
        <dbReference type="EMBL" id="KNZ64598.1"/>
    </source>
</evidence>
<name>A0A0L6VV18_9BASI</name>
<sequence>MQETSPANILAESMEQKVSEEEESKNNRNGLILIFCCNGVTRQYAEVMEMKKLLIFFFLKKNVMIIEEEIFLDYTEPISVDYGVIEYNKSTIVSKTINWTEKTFNKRNENKVSEFLPWKSLFFLQTSCRIQFQSQMQRNTVVYCNSAQATELNRFISLMSPVIRCLLIGPGAGCGLLGKMNGSFQSQYRCLLGPSHSHVTCHQVLIDWSWCILLQKWMILKKDSIILTIQELAPTRLYQALGIRRGLGFPNVCVCGFFFWKDVSCLCPPPQLILKTWEVSELELENWTHLAASIPFMQAENWSGICITNIPCICEKIFQIMAVPN</sequence>
<dbReference type="VEuPathDB" id="FungiDB:VP01_1010g3"/>
<evidence type="ECO:0000256" key="1">
    <source>
        <dbReference type="SAM" id="MobiDB-lite"/>
    </source>
</evidence>
<dbReference type="EMBL" id="LAVV01000122">
    <property type="protein sequence ID" value="KNZ64598.1"/>
    <property type="molecule type" value="Genomic_DNA"/>
</dbReference>
<organism evidence="2 3">
    <name type="scientific">Puccinia sorghi</name>
    <dbReference type="NCBI Taxonomy" id="27349"/>
    <lineage>
        <taxon>Eukaryota</taxon>
        <taxon>Fungi</taxon>
        <taxon>Dikarya</taxon>
        <taxon>Basidiomycota</taxon>
        <taxon>Pucciniomycotina</taxon>
        <taxon>Pucciniomycetes</taxon>
        <taxon>Pucciniales</taxon>
        <taxon>Pucciniaceae</taxon>
        <taxon>Puccinia</taxon>
    </lineage>
</organism>
<accession>A0A0L6VV18</accession>
<keyword evidence="3" id="KW-1185">Reference proteome</keyword>
<feature type="region of interest" description="Disordered" evidence="1">
    <location>
        <begin position="1"/>
        <end position="22"/>
    </location>
</feature>
<gene>
    <name evidence="2" type="ORF">VP01_1010g3</name>
</gene>
<reference evidence="2 3" key="1">
    <citation type="submission" date="2015-08" db="EMBL/GenBank/DDBJ databases">
        <title>Next Generation Sequencing and Analysis of the Genome of Puccinia sorghi L Schw, the Causal Agent of Maize Common Rust.</title>
        <authorList>
            <person name="Rochi L."/>
            <person name="Burguener G."/>
            <person name="Darino M."/>
            <person name="Turjanski A."/>
            <person name="Kreff E."/>
            <person name="Dieguez M.J."/>
            <person name="Sacco F."/>
        </authorList>
    </citation>
    <scope>NUCLEOTIDE SEQUENCE [LARGE SCALE GENOMIC DNA]</scope>
    <source>
        <strain evidence="2 3">RO10H11247</strain>
    </source>
</reference>